<evidence type="ECO:0000313" key="2">
    <source>
        <dbReference type="Proteomes" id="UP000267027"/>
    </source>
</evidence>
<sequence>MESSAKENKGLLLLNPVGDTSVATADSSRSQIPVNGMDSGVVPQTPDQEYVMYGSLTFNEDNDPSGWCLFNSEAVEYCEHSEEVDLLERSVFNSDEYEICDHSEKADHIEGFVLNNEEFEMIDPATKELSLLQVTQHNHLRLDESITHEQFPVT</sequence>
<dbReference type="EMBL" id="UYYA01004006">
    <property type="protein sequence ID" value="VDM58683.1"/>
    <property type="molecule type" value="Genomic_DNA"/>
</dbReference>
<reference evidence="1 2" key="2">
    <citation type="submission" date="2018-11" db="EMBL/GenBank/DDBJ databases">
        <authorList>
            <consortium name="Pathogen Informatics"/>
        </authorList>
    </citation>
    <scope>NUCLEOTIDE SEQUENCE [LARGE SCALE GENOMIC DNA]</scope>
    <source>
        <strain evidence="1 2">Costa Rica</strain>
    </source>
</reference>
<name>A0A0R3PPH2_ANGCS</name>
<accession>A0A0R3PPH2</accession>
<dbReference type="Proteomes" id="UP000267027">
    <property type="component" value="Unassembled WGS sequence"/>
</dbReference>
<dbReference type="WBParaSite" id="ACOC_0000709701-mRNA-1">
    <property type="protein sequence ID" value="ACOC_0000709701-mRNA-1"/>
    <property type="gene ID" value="ACOC_0000709701"/>
</dbReference>
<gene>
    <name evidence="1" type="ORF">ACOC_LOCUS7098</name>
</gene>
<protein>
    <submittedName>
        <fullName evidence="3">Elf-1_N domain-containing protein</fullName>
    </submittedName>
</protein>
<reference evidence="3" key="1">
    <citation type="submission" date="2016-04" db="UniProtKB">
        <authorList>
            <consortium name="WormBaseParasite"/>
        </authorList>
    </citation>
    <scope>IDENTIFICATION</scope>
</reference>
<evidence type="ECO:0000313" key="3">
    <source>
        <dbReference type="WBParaSite" id="ACOC_0000709701-mRNA-1"/>
    </source>
</evidence>
<proteinExistence type="predicted"/>
<organism evidence="3">
    <name type="scientific">Angiostrongylus costaricensis</name>
    <name type="common">Nematode worm</name>
    <dbReference type="NCBI Taxonomy" id="334426"/>
    <lineage>
        <taxon>Eukaryota</taxon>
        <taxon>Metazoa</taxon>
        <taxon>Ecdysozoa</taxon>
        <taxon>Nematoda</taxon>
        <taxon>Chromadorea</taxon>
        <taxon>Rhabditida</taxon>
        <taxon>Rhabditina</taxon>
        <taxon>Rhabditomorpha</taxon>
        <taxon>Strongyloidea</taxon>
        <taxon>Metastrongylidae</taxon>
        <taxon>Angiostrongylus</taxon>
    </lineage>
</organism>
<evidence type="ECO:0000313" key="1">
    <source>
        <dbReference type="EMBL" id="VDM58683.1"/>
    </source>
</evidence>
<dbReference type="AlphaFoldDB" id="A0A0R3PPH2"/>
<keyword evidence="2" id="KW-1185">Reference proteome</keyword>